<dbReference type="HOGENOM" id="CLU_104324_1_0_1"/>
<proteinExistence type="predicted"/>
<reference evidence="3" key="3">
    <citation type="submission" date="2015-06" db="UniProtKB">
        <authorList>
            <consortium name="EnsemblMetazoa"/>
        </authorList>
    </citation>
    <scope>IDENTIFICATION</scope>
</reference>
<reference evidence="2 4" key="2">
    <citation type="journal article" date="2013" name="Nature">
        <title>Insights into bilaterian evolution from three spiralian genomes.</title>
        <authorList>
            <person name="Simakov O."/>
            <person name="Marletaz F."/>
            <person name="Cho S.J."/>
            <person name="Edsinger-Gonzales E."/>
            <person name="Havlak P."/>
            <person name="Hellsten U."/>
            <person name="Kuo D.H."/>
            <person name="Larsson T."/>
            <person name="Lv J."/>
            <person name="Arendt D."/>
            <person name="Savage R."/>
            <person name="Osoegawa K."/>
            <person name="de Jong P."/>
            <person name="Grimwood J."/>
            <person name="Chapman J.A."/>
            <person name="Shapiro H."/>
            <person name="Aerts A."/>
            <person name="Otillar R.P."/>
            <person name="Terry A.Y."/>
            <person name="Boore J.L."/>
            <person name="Grigoriev I.V."/>
            <person name="Lindberg D.R."/>
            <person name="Seaver E.C."/>
            <person name="Weisblat D.A."/>
            <person name="Putnam N.H."/>
            <person name="Rokhsar D.S."/>
        </authorList>
    </citation>
    <scope>NUCLEOTIDE SEQUENCE</scope>
    <source>
        <strain evidence="2 4">I ESC-2004</strain>
    </source>
</reference>
<evidence type="ECO:0000313" key="2">
    <source>
        <dbReference type="EMBL" id="ELU11130.1"/>
    </source>
</evidence>
<keyword evidence="4" id="KW-1185">Reference proteome</keyword>
<evidence type="ECO:0000313" key="4">
    <source>
        <dbReference type="Proteomes" id="UP000014760"/>
    </source>
</evidence>
<protein>
    <recommendedName>
        <fullName evidence="5">Farnesoic acid O-methyl transferase domain-containing protein</fullName>
    </recommendedName>
</protein>
<keyword evidence="1" id="KW-0732">Signal</keyword>
<organism evidence="2">
    <name type="scientific">Capitella teleta</name>
    <name type="common">Polychaete worm</name>
    <dbReference type="NCBI Taxonomy" id="283909"/>
    <lineage>
        <taxon>Eukaryota</taxon>
        <taxon>Metazoa</taxon>
        <taxon>Spiralia</taxon>
        <taxon>Lophotrochozoa</taxon>
        <taxon>Annelida</taxon>
        <taxon>Polychaeta</taxon>
        <taxon>Sedentaria</taxon>
        <taxon>Scolecida</taxon>
        <taxon>Capitellidae</taxon>
        <taxon>Capitella</taxon>
    </lineage>
</organism>
<name>R7V5S3_CAPTE</name>
<dbReference type="EMBL" id="AMQN01005857">
    <property type="status" value="NOT_ANNOTATED_CDS"/>
    <property type="molecule type" value="Genomic_DNA"/>
</dbReference>
<dbReference type="AlphaFoldDB" id="R7V5S3"/>
<evidence type="ECO:0008006" key="5">
    <source>
        <dbReference type="Google" id="ProtNLM"/>
    </source>
</evidence>
<dbReference type="Proteomes" id="UP000014760">
    <property type="component" value="Unassembled WGS sequence"/>
</dbReference>
<accession>R7V5S3</accession>
<evidence type="ECO:0000256" key="1">
    <source>
        <dbReference type="SAM" id="SignalP"/>
    </source>
</evidence>
<gene>
    <name evidence="2" type="ORF">CAPTEDRAFT_209426</name>
</gene>
<dbReference type="EMBL" id="KB296957">
    <property type="protein sequence ID" value="ELU11130.1"/>
    <property type="molecule type" value="Genomic_DNA"/>
</dbReference>
<feature type="signal peptide" evidence="1">
    <location>
        <begin position="1"/>
        <end position="18"/>
    </location>
</feature>
<reference evidence="4" key="1">
    <citation type="submission" date="2012-12" db="EMBL/GenBank/DDBJ databases">
        <authorList>
            <person name="Hellsten U."/>
            <person name="Grimwood J."/>
            <person name="Chapman J.A."/>
            <person name="Shapiro H."/>
            <person name="Aerts A."/>
            <person name="Otillar R.P."/>
            <person name="Terry A.Y."/>
            <person name="Boore J.L."/>
            <person name="Simakov O."/>
            <person name="Marletaz F."/>
            <person name="Cho S.-J."/>
            <person name="Edsinger-Gonzales E."/>
            <person name="Havlak P."/>
            <person name="Kuo D.-H."/>
            <person name="Larsson T."/>
            <person name="Lv J."/>
            <person name="Arendt D."/>
            <person name="Savage R."/>
            <person name="Osoegawa K."/>
            <person name="de Jong P."/>
            <person name="Lindberg D.R."/>
            <person name="Seaver E.C."/>
            <person name="Weisblat D.A."/>
            <person name="Putnam N.H."/>
            <person name="Grigoriev I.V."/>
            <person name="Rokhsar D.S."/>
        </authorList>
    </citation>
    <scope>NUCLEOTIDE SEQUENCE</scope>
    <source>
        <strain evidence="4">I ESC-2004</strain>
    </source>
</reference>
<feature type="chain" id="PRO_5008788736" description="Farnesoic acid O-methyl transferase domain-containing protein" evidence="1">
    <location>
        <begin position="19"/>
        <end position="201"/>
    </location>
</feature>
<sequence>MKIFAFLILVLFADLTMGDDIYMCPTTNMNTQGYHEVKTDFADADDFYLGVKACGEVLVSIEFPQNKNAVELVIKNNFLLRNLVGEVLAESDEVVLDCDKMNYYWLNKANGVLTIGRGLQSATDTLMTYPLPSELNWGRVMFGYFGNDVPEFEKQFKRPCGYPTRNDCTGIAPMYIIALGVNRNKNATNSTQSAAKTSTIK</sequence>
<dbReference type="EnsemblMetazoa" id="CapteT209426">
    <property type="protein sequence ID" value="CapteP209426"/>
    <property type="gene ID" value="CapteG209426"/>
</dbReference>
<evidence type="ECO:0000313" key="3">
    <source>
        <dbReference type="EnsemblMetazoa" id="CapteP209426"/>
    </source>
</evidence>